<feature type="region of interest" description="Disordered" evidence="1">
    <location>
        <begin position="81"/>
        <end position="104"/>
    </location>
</feature>
<feature type="compositionally biased region" description="Basic and acidic residues" evidence="1">
    <location>
        <begin position="38"/>
        <end position="63"/>
    </location>
</feature>
<keyword evidence="2" id="KW-0472">Membrane</keyword>
<accession>A0A1C6VFJ1</accession>
<evidence type="ECO:0000256" key="1">
    <source>
        <dbReference type="SAM" id="MobiDB-lite"/>
    </source>
</evidence>
<dbReference type="AlphaFoldDB" id="A0A1C6VFJ1"/>
<evidence type="ECO:0000313" key="3">
    <source>
        <dbReference type="EMBL" id="SCL64640.1"/>
    </source>
</evidence>
<dbReference type="Proteomes" id="UP000198937">
    <property type="component" value="Unassembled WGS sequence"/>
</dbReference>
<protein>
    <submittedName>
        <fullName evidence="3">Uncharacterized protein</fullName>
    </submittedName>
</protein>
<organism evidence="3 4">
    <name type="scientific">Micromonospora yangpuensis</name>
    <dbReference type="NCBI Taxonomy" id="683228"/>
    <lineage>
        <taxon>Bacteria</taxon>
        <taxon>Bacillati</taxon>
        <taxon>Actinomycetota</taxon>
        <taxon>Actinomycetes</taxon>
        <taxon>Micromonosporales</taxon>
        <taxon>Micromonosporaceae</taxon>
        <taxon>Micromonospora</taxon>
    </lineage>
</organism>
<keyword evidence="4" id="KW-1185">Reference proteome</keyword>
<feature type="region of interest" description="Disordered" evidence="1">
    <location>
        <begin position="37"/>
        <end position="63"/>
    </location>
</feature>
<keyword evidence="2" id="KW-1133">Transmembrane helix</keyword>
<evidence type="ECO:0000313" key="4">
    <source>
        <dbReference type="Proteomes" id="UP000198937"/>
    </source>
</evidence>
<feature type="transmembrane region" description="Helical" evidence="2">
    <location>
        <begin position="6"/>
        <end position="27"/>
    </location>
</feature>
<evidence type="ECO:0000256" key="2">
    <source>
        <dbReference type="SAM" id="Phobius"/>
    </source>
</evidence>
<proteinExistence type="predicted"/>
<sequence length="104" mass="11136">MSTSEVVTAVIAALLGGGGLAFLQALFSGIGSLRSGARAHERESVQDLARARDKADERANRAETDRDFWRNTAGGYAYQLRLRGAEPNPPDPVPPSARDDTNNP</sequence>
<gene>
    <name evidence="3" type="ORF">GA0070617_5519</name>
</gene>
<keyword evidence="2" id="KW-0812">Transmembrane</keyword>
<dbReference type="RefSeq" id="WP_139135786.1">
    <property type="nucleotide sequence ID" value="NZ_BMMJ01000007.1"/>
</dbReference>
<reference evidence="3 4" key="1">
    <citation type="submission" date="2016-06" db="EMBL/GenBank/DDBJ databases">
        <authorList>
            <person name="Kjaerup R.B."/>
            <person name="Dalgaard T.S."/>
            <person name="Juul-Madsen H.R."/>
        </authorList>
    </citation>
    <scope>NUCLEOTIDE SEQUENCE [LARGE SCALE GENOMIC DNA]</scope>
    <source>
        <strain evidence="3 4">DSM 45577</strain>
    </source>
</reference>
<dbReference type="EMBL" id="FMIA01000002">
    <property type="protein sequence ID" value="SCL64640.1"/>
    <property type="molecule type" value="Genomic_DNA"/>
</dbReference>
<dbReference type="STRING" id="683228.GA0070617_5519"/>
<name>A0A1C6VFJ1_9ACTN</name>